<dbReference type="STRING" id="139825.A0A401GS30"/>
<feature type="compositionally biased region" description="Polar residues" evidence="6">
    <location>
        <begin position="250"/>
        <end position="263"/>
    </location>
</feature>
<evidence type="ECO:0000313" key="8">
    <source>
        <dbReference type="EMBL" id="GBE85027.1"/>
    </source>
</evidence>
<feature type="compositionally biased region" description="Polar residues" evidence="6">
    <location>
        <begin position="205"/>
        <end position="224"/>
    </location>
</feature>
<dbReference type="GO" id="GO:0008270">
    <property type="term" value="F:zinc ion binding"/>
    <property type="evidence" value="ECO:0007669"/>
    <property type="project" value="UniProtKB-KW"/>
</dbReference>
<dbReference type="RefSeq" id="XP_027615940.1">
    <property type="nucleotide sequence ID" value="XM_027760139.1"/>
</dbReference>
<dbReference type="Gene3D" id="4.10.1110.10">
    <property type="entry name" value="AN1-like Zinc finger"/>
    <property type="match status" value="2"/>
</dbReference>
<dbReference type="InterPro" id="IPR000058">
    <property type="entry name" value="Znf_AN1"/>
</dbReference>
<dbReference type="InterPro" id="IPR035896">
    <property type="entry name" value="AN1-like_Znf"/>
</dbReference>
<evidence type="ECO:0000259" key="7">
    <source>
        <dbReference type="PROSITE" id="PS51039"/>
    </source>
</evidence>
<sequence length="275" mass="29076">MSNSSADRDDRLLSIGKQCSAPSCFLVDFLPFKCQHCNHSFCGEHFLPEAHKCDKFDASKHNRVAPSCPLCNTPVAVPPGEDPNIRMELHISTQCSVMTGKPGKTSSMPVCARGNCKKVLFSPIRCDKCQQQFCPQHRFPMDHACASAVPRPSSTPAKSGSSVVAQTSAASSAAMAAIERGMASSGTSSSVPRPPSRPTRVTRTQNKPQPSAKASSSTPNLFSATDSSSSPCTLPPTTQPSDNDLPQCCSRKSTSASSNSLNPASFVPKPIFASG</sequence>
<dbReference type="SMART" id="SM00154">
    <property type="entry name" value="ZnF_AN1"/>
    <property type="match status" value="2"/>
</dbReference>
<evidence type="ECO:0000256" key="3">
    <source>
        <dbReference type="ARBA" id="ARBA00022771"/>
    </source>
</evidence>
<dbReference type="PROSITE" id="PS51039">
    <property type="entry name" value="ZF_AN1"/>
    <property type="match status" value="2"/>
</dbReference>
<accession>A0A401GS30</accession>
<keyword evidence="3 5" id="KW-0863">Zinc-finger</keyword>
<organism evidence="8 9">
    <name type="scientific">Sparassis crispa</name>
    <dbReference type="NCBI Taxonomy" id="139825"/>
    <lineage>
        <taxon>Eukaryota</taxon>
        <taxon>Fungi</taxon>
        <taxon>Dikarya</taxon>
        <taxon>Basidiomycota</taxon>
        <taxon>Agaricomycotina</taxon>
        <taxon>Agaricomycetes</taxon>
        <taxon>Polyporales</taxon>
        <taxon>Sparassidaceae</taxon>
        <taxon>Sparassis</taxon>
    </lineage>
</organism>
<dbReference type="PANTHER" id="PTHR14677">
    <property type="entry name" value="ARSENITE INDUCUBLE RNA ASSOCIATED PROTEIN AIP-1-RELATED"/>
    <property type="match status" value="1"/>
</dbReference>
<dbReference type="SUPFAM" id="SSF118310">
    <property type="entry name" value="AN1-like Zinc finger"/>
    <property type="match status" value="2"/>
</dbReference>
<feature type="region of interest" description="Disordered" evidence="6">
    <location>
        <begin position="181"/>
        <end position="275"/>
    </location>
</feature>
<dbReference type="InParanoid" id="A0A401GS30"/>
<dbReference type="Pfam" id="PF25403">
    <property type="entry name" value="zf-C2H2_ZFAND2"/>
    <property type="match status" value="1"/>
</dbReference>
<dbReference type="GeneID" id="38781944"/>
<evidence type="ECO:0000313" key="9">
    <source>
        <dbReference type="Proteomes" id="UP000287166"/>
    </source>
</evidence>
<dbReference type="InterPro" id="IPR057357">
    <property type="entry name" value="Znf-C2H2_ZFAND2A/B"/>
</dbReference>
<feature type="domain" description="AN1-type" evidence="7">
    <location>
        <begin position="105"/>
        <end position="153"/>
    </location>
</feature>
<evidence type="ECO:0000256" key="5">
    <source>
        <dbReference type="PROSITE-ProRule" id="PRU00449"/>
    </source>
</evidence>
<dbReference type="AlphaFoldDB" id="A0A401GS30"/>
<comment type="caution">
    <text evidence="8">The sequence shown here is derived from an EMBL/GenBank/DDBJ whole genome shotgun (WGS) entry which is preliminary data.</text>
</comment>
<dbReference type="Pfam" id="PF01428">
    <property type="entry name" value="zf-AN1"/>
    <property type="match status" value="2"/>
</dbReference>
<keyword evidence="1" id="KW-0479">Metal-binding</keyword>
<dbReference type="EMBL" id="BFAD01000007">
    <property type="protein sequence ID" value="GBE85027.1"/>
    <property type="molecule type" value="Genomic_DNA"/>
</dbReference>
<name>A0A401GS30_9APHY</name>
<gene>
    <name evidence="8" type="ORF">SCP_0702130</name>
</gene>
<evidence type="ECO:0000256" key="6">
    <source>
        <dbReference type="SAM" id="MobiDB-lite"/>
    </source>
</evidence>
<evidence type="ECO:0000256" key="2">
    <source>
        <dbReference type="ARBA" id="ARBA00022737"/>
    </source>
</evidence>
<evidence type="ECO:0000256" key="4">
    <source>
        <dbReference type="ARBA" id="ARBA00022833"/>
    </source>
</evidence>
<dbReference type="Proteomes" id="UP000287166">
    <property type="component" value="Unassembled WGS sequence"/>
</dbReference>
<feature type="domain" description="AN1-type" evidence="7">
    <location>
        <begin position="13"/>
        <end position="61"/>
    </location>
</feature>
<dbReference type="OrthoDB" id="431929at2759"/>
<dbReference type="PANTHER" id="PTHR14677:SF40">
    <property type="entry name" value="CDC48-ASSOCIATED UBIQUITIN-LIKE_ZINC FINGER PROTEIN 1"/>
    <property type="match status" value="1"/>
</dbReference>
<keyword evidence="4" id="KW-0862">Zinc</keyword>
<dbReference type="GO" id="GO:0005737">
    <property type="term" value="C:cytoplasm"/>
    <property type="evidence" value="ECO:0007669"/>
    <property type="project" value="TreeGrafter"/>
</dbReference>
<reference evidence="8 9" key="1">
    <citation type="journal article" date="2018" name="Sci. Rep.">
        <title>Genome sequence of the cauliflower mushroom Sparassis crispa (Hanabiratake) and its association with beneficial usage.</title>
        <authorList>
            <person name="Kiyama R."/>
            <person name="Furutani Y."/>
            <person name="Kawaguchi K."/>
            <person name="Nakanishi T."/>
        </authorList>
    </citation>
    <scope>NUCLEOTIDE SEQUENCE [LARGE SCALE GENOMIC DNA]</scope>
</reference>
<keyword evidence="9" id="KW-1185">Reference proteome</keyword>
<protein>
    <submittedName>
        <fullName evidence="8">AN1-type zinc finger protein</fullName>
    </submittedName>
</protein>
<keyword evidence="2" id="KW-0677">Repeat</keyword>
<evidence type="ECO:0000256" key="1">
    <source>
        <dbReference type="ARBA" id="ARBA00022723"/>
    </source>
</evidence>
<proteinExistence type="predicted"/>